<proteinExistence type="predicted"/>
<organism evidence="1 2">
    <name type="scientific">Geodia barretti</name>
    <name type="common">Barrett's horny sponge</name>
    <dbReference type="NCBI Taxonomy" id="519541"/>
    <lineage>
        <taxon>Eukaryota</taxon>
        <taxon>Metazoa</taxon>
        <taxon>Porifera</taxon>
        <taxon>Demospongiae</taxon>
        <taxon>Heteroscleromorpha</taxon>
        <taxon>Tetractinellida</taxon>
        <taxon>Astrophorina</taxon>
        <taxon>Geodiidae</taxon>
        <taxon>Geodia</taxon>
    </lineage>
</organism>
<gene>
    <name evidence="1" type="ORF">GBAR_LOCUS30825</name>
</gene>
<evidence type="ECO:0000313" key="1">
    <source>
        <dbReference type="EMBL" id="CAI8056568.1"/>
    </source>
</evidence>
<dbReference type="PANTHER" id="PTHR13017">
    <property type="entry name" value="5-FORMYLTETRAHYDROFOLATE CYCLO-LIGASE-RELATED"/>
    <property type="match status" value="1"/>
</dbReference>
<comment type="caution">
    <text evidence="1">The sequence shown here is derived from an EMBL/GenBank/DDBJ whole genome shotgun (WGS) entry which is preliminary data.</text>
</comment>
<dbReference type="InterPro" id="IPR002698">
    <property type="entry name" value="FTHF_cligase"/>
</dbReference>
<accession>A0AA35TZ13</accession>
<protein>
    <submittedName>
        <fullName evidence="1">5-formyltetrahydrofolate cyclo-ligase-like protein COG0212</fullName>
    </submittedName>
</protein>
<keyword evidence="2" id="KW-1185">Reference proteome</keyword>
<evidence type="ECO:0000313" key="2">
    <source>
        <dbReference type="Proteomes" id="UP001174909"/>
    </source>
</evidence>
<dbReference type="Gene3D" id="3.40.50.10420">
    <property type="entry name" value="NagB/RpiA/CoA transferase-like"/>
    <property type="match status" value="1"/>
</dbReference>
<dbReference type="SUPFAM" id="SSF100950">
    <property type="entry name" value="NagB/RpiA/CoA transferase-like"/>
    <property type="match status" value="1"/>
</dbReference>
<dbReference type="InterPro" id="IPR024185">
    <property type="entry name" value="FTHF_cligase-like_sf"/>
</dbReference>
<sequence length="223" mass="24857">MNMRSKDEVREAVWAAMEAARAAHTRKLRDRIPHFRGCEAAAEKVGELRVWQAARVIKGNPDKAQRPLRLKALEEGKTLYMAVPRLRQEQCFVELDPASMGASPAETSTIAGAFRWGRPVYVEEMRQVDLGGGFADLEYGLAIAAGIVSPETPVVSTVHQMQVLDEDLPYTRHDVFLDYVVTSDEVIECSGDIPRPTGIYWDDLTPAKIRQIPLLKKLQPSTG</sequence>
<dbReference type="PANTHER" id="PTHR13017:SF0">
    <property type="entry name" value="METHENYLTETRAHYDROFOLATE SYNTHASE DOMAIN-CONTAINING PROTEIN"/>
    <property type="match status" value="1"/>
</dbReference>
<dbReference type="AlphaFoldDB" id="A0AA35TZ13"/>
<reference evidence="1" key="1">
    <citation type="submission" date="2023-03" db="EMBL/GenBank/DDBJ databases">
        <authorList>
            <person name="Steffen K."/>
            <person name="Cardenas P."/>
        </authorList>
    </citation>
    <scope>NUCLEOTIDE SEQUENCE</scope>
</reference>
<dbReference type="EMBL" id="CASHTH010004371">
    <property type="protein sequence ID" value="CAI8056568.1"/>
    <property type="molecule type" value="Genomic_DNA"/>
</dbReference>
<dbReference type="GO" id="GO:0005737">
    <property type="term" value="C:cytoplasm"/>
    <property type="evidence" value="ECO:0007669"/>
    <property type="project" value="TreeGrafter"/>
</dbReference>
<dbReference type="Proteomes" id="UP001174909">
    <property type="component" value="Unassembled WGS sequence"/>
</dbReference>
<name>A0AA35TZ13_GEOBA</name>
<dbReference type="InterPro" id="IPR037171">
    <property type="entry name" value="NagB/RpiA_transferase-like"/>
</dbReference>